<comment type="caution">
    <text evidence="1">The sequence shown here is derived from an EMBL/GenBank/DDBJ whole genome shotgun (WGS) entry which is preliminary data.</text>
</comment>
<dbReference type="Proteomes" id="UP000178659">
    <property type="component" value="Unassembled WGS sequence"/>
</dbReference>
<proteinExistence type="predicted"/>
<evidence type="ECO:0000313" key="2">
    <source>
        <dbReference type="Proteomes" id="UP000178659"/>
    </source>
</evidence>
<protein>
    <submittedName>
        <fullName evidence="1">Uncharacterized protein</fullName>
    </submittedName>
</protein>
<reference evidence="1 2" key="1">
    <citation type="journal article" date="2016" name="Nat. Commun.">
        <title>Thousands of microbial genomes shed light on interconnected biogeochemical processes in an aquifer system.</title>
        <authorList>
            <person name="Anantharaman K."/>
            <person name="Brown C.T."/>
            <person name="Hug L.A."/>
            <person name="Sharon I."/>
            <person name="Castelle C.J."/>
            <person name="Probst A.J."/>
            <person name="Thomas B.C."/>
            <person name="Singh A."/>
            <person name="Wilkins M.J."/>
            <person name="Karaoz U."/>
            <person name="Brodie E.L."/>
            <person name="Williams K.H."/>
            <person name="Hubbard S.S."/>
            <person name="Banfield J.F."/>
        </authorList>
    </citation>
    <scope>NUCLEOTIDE SEQUENCE [LARGE SCALE GENOMIC DNA]</scope>
</reference>
<dbReference type="AlphaFoldDB" id="A0A1G1VDF8"/>
<evidence type="ECO:0000313" key="1">
    <source>
        <dbReference type="EMBL" id="OGY13425.1"/>
    </source>
</evidence>
<accession>A0A1G1VDF8</accession>
<sequence length="118" mass="13840">MLEQNKGLFDEFRKIHNKYELDPEKYQDEFNLVGQAINDLIRKYENKVCGKSERSVYSKFSSSLADKFRAEVRKVFPKIDFIGIRISASTSITSHRSSDTMSERRGNEIPFEIKRIKL</sequence>
<gene>
    <name evidence="1" type="ORF">A3A77_04620</name>
</gene>
<organism evidence="1 2">
    <name type="scientific">Candidatus Blackburnbacteria bacterium RIFCSPLOWO2_01_FULL_40_20</name>
    <dbReference type="NCBI Taxonomy" id="1797519"/>
    <lineage>
        <taxon>Bacteria</taxon>
        <taxon>Candidatus Blackburniibacteriota</taxon>
    </lineage>
</organism>
<name>A0A1G1VDF8_9BACT</name>
<dbReference type="EMBL" id="MHCC01000015">
    <property type="protein sequence ID" value="OGY13425.1"/>
    <property type="molecule type" value="Genomic_DNA"/>
</dbReference>